<dbReference type="SUPFAM" id="SSF51261">
    <property type="entry name" value="Duplicated hybrid motif"/>
    <property type="match status" value="1"/>
</dbReference>
<name>A0A951UDR8_9CYAN</name>
<proteinExistence type="predicted"/>
<dbReference type="InterPro" id="IPR016047">
    <property type="entry name" value="M23ase_b-sheet_dom"/>
</dbReference>
<protein>
    <submittedName>
        <fullName evidence="2">M23 family metallopeptidase</fullName>
    </submittedName>
</protein>
<comment type="caution">
    <text evidence="2">The sequence shown here is derived from an EMBL/GenBank/DDBJ whole genome shotgun (WGS) entry which is preliminary data.</text>
</comment>
<evidence type="ECO:0000313" key="3">
    <source>
        <dbReference type="Proteomes" id="UP000753908"/>
    </source>
</evidence>
<dbReference type="Gene3D" id="2.70.70.10">
    <property type="entry name" value="Glucose Permease (Domain IIA)"/>
    <property type="match status" value="1"/>
</dbReference>
<gene>
    <name evidence="2" type="ORF">KME25_34115</name>
</gene>
<dbReference type="InterPro" id="IPR011055">
    <property type="entry name" value="Dup_hybrid_motif"/>
</dbReference>
<organism evidence="2 3">
    <name type="scientific">Symplocastrum torsivum CPER-KK1</name>
    <dbReference type="NCBI Taxonomy" id="450513"/>
    <lineage>
        <taxon>Bacteria</taxon>
        <taxon>Bacillati</taxon>
        <taxon>Cyanobacteriota</taxon>
        <taxon>Cyanophyceae</taxon>
        <taxon>Oscillatoriophycideae</taxon>
        <taxon>Oscillatoriales</taxon>
        <taxon>Microcoleaceae</taxon>
        <taxon>Symplocastrum</taxon>
    </lineage>
</organism>
<reference evidence="2" key="1">
    <citation type="submission" date="2021-05" db="EMBL/GenBank/DDBJ databases">
        <authorList>
            <person name="Pietrasiak N."/>
            <person name="Ward R."/>
            <person name="Stajich J.E."/>
            <person name="Kurbessoian T."/>
        </authorList>
    </citation>
    <scope>NUCLEOTIDE SEQUENCE</scope>
    <source>
        <strain evidence="2">CPER-KK1</strain>
    </source>
</reference>
<dbReference type="Proteomes" id="UP000753908">
    <property type="component" value="Unassembled WGS sequence"/>
</dbReference>
<dbReference type="AlphaFoldDB" id="A0A951UDR8"/>
<reference evidence="2" key="2">
    <citation type="journal article" date="2022" name="Microbiol. Resour. Announc.">
        <title>Metagenome Sequencing to Explore Phylogenomics of Terrestrial Cyanobacteria.</title>
        <authorList>
            <person name="Ward R.D."/>
            <person name="Stajich J.E."/>
            <person name="Johansen J.R."/>
            <person name="Huntemann M."/>
            <person name="Clum A."/>
            <person name="Foster B."/>
            <person name="Foster B."/>
            <person name="Roux S."/>
            <person name="Palaniappan K."/>
            <person name="Varghese N."/>
            <person name="Mukherjee S."/>
            <person name="Reddy T.B.K."/>
            <person name="Daum C."/>
            <person name="Copeland A."/>
            <person name="Chen I.A."/>
            <person name="Ivanova N.N."/>
            <person name="Kyrpides N.C."/>
            <person name="Shapiro N."/>
            <person name="Eloe-Fadrosh E.A."/>
            <person name="Pietrasiak N."/>
        </authorList>
    </citation>
    <scope>NUCLEOTIDE SEQUENCE</scope>
    <source>
        <strain evidence="2">CPER-KK1</strain>
    </source>
</reference>
<accession>A0A951UDR8</accession>
<sequence>MPNENAIYYVAHVYSPCDGTIANLVNDLPNLVPGESDRKNPAGNHILLRCQGADILMAHLLKGSITSQVGSLVKSGDAIAKIGNSGNTSEPHLHIHARKVNTGKAILAGEGLPITFDGKFLVRNSLLISK</sequence>
<dbReference type="CDD" id="cd12797">
    <property type="entry name" value="M23_peptidase"/>
    <property type="match status" value="1"/>
</dbReference>
<evidence type="ECO:0000313" key="2">
    <source>
        <dbReference type="EMBL" id="MBW4549404.1"/>
    </source>
</evidence>
<feature type="domain" description="M23ase beta-sheet core" evidence="1">
    <location>
        <begin position="12"/>
        <end position="100"/>
    </location>
</feature>
<dbReference type="Pfam" id="PF01551">
    <property type="entry name" value="Peptidase_M23"/>
    <property type="match status" value="1"/>
</dbReference>
<evidence type="ECO:0000259" key="1">
    <source>
        <dbReference type="Pfam" id="PF01551"/>
    </source>
</evidence>
<dbReference type="EMBL" id="JAHHIF010000096">
    <property type="protein sequence ID" value="MBW4549404.1"/>
    <property type="molecule type" value="Genomic_DNA"/>
</dbReference>